<gene>
    <name evidence="3" type="ORF">CKO43_02070</name>
</gene>
<evidence type="ECO:0000313" key="4">
    <source>
        <dbReference type="Proteomes" id="UP001041814"/>
    </source>
</evidence>
<dbReference type="InterPro" id="IPR014158">
    <property type="entry name" value="T4SS_VirB5"/>
</dbReference>
<proteinExistence type="predicted"/>
<evidence type="ECO:0000256" key="1">
    <source>
        <dbReference type="SAM" id="Coils"/>
    </source>
</evidence>
<dbReference type="SUPFAM" id="SSF101082">
    <property type="entry name" value="Typo IV secretion system protein TraC"/>
    <property type="match status" value="1"/>
</dbReference>
<reference evidence="3" key="1">
    <citation type="submission" date="2017-08" db="EMBL/GenBank/DDBJ databases">
        <authorList>
            <person name="Imhoff J.F."/>
            <person name="Rahn T."/>
            <person name="Kuenzel S."/>
            <person name="Neulinger S.C."/>
        </authorList>
    </citation>
    <scope>NUCLEOTIDE SEQUENCE</scope>
    <source>
        <strain evidence="3">IM 151</strain>
    </source>
</reference>
<dbReference type="InterPro" id="IPR023220">
    <property type="entry name" value="T4SS_VirB5-domain"/>
</dbReference>
<feature type="compositionally biased region" description="Basic and acidic residues" evidence="2">
    <location>
        <begin position="204"/>
        <end position="217"/>
    </location>
</feature>
<comment type="caution">
    <text evidence="3">The sequence shown here is derived from an EMBL/GenBank/DDBJ whole genome shotgun (WGS) entry which is preliminary data.</text>
</comment>
<evidence type="ECO:0000256" key="2">
    <source>
        <dbReference type="SAM" id="MobiDB-lite"/>
    </source>
</evidence>
<reference evidence="3" key="2">
    <citation type="journal article" date="2020" name="Microorganisms">
        <title>Osmotic Adaptation and Compatible Solute Biosynthesis of Phototrophic Bacteria as Revealed from Genome Analyses.</title>
        <authorList>
            <person name="Imhoff J.F."/>
            <person name="Rahn T."/>
            <person name="Kunzel S."/>
            <person name="Keller A."/>
            <person name="Neulinger S.C."/>
        </authorList>
    </citation>
    <scope>NUCLEOTIDE SEQUENCE</scope>
    <source>
        <strain evidence="3">IM 151</strain>
    </source>
</reference>
<sequence length="232" mass="24981">MALPGRAFAVSVVAGLITGHAGAQGIPVIDNANLLRAVEQVMNDVTQIANQVEQIQRLQAQIESSNGRRLLGAVANDPGLRNYVPAEVFTALNAVDGSGYSGLTSTAKALRDAARIYNCEDRGGDARTACQAALARPYQHKGLLQDAMQAAAGRLAQIDALMDEIDATSDPKAIQEIQARVELENAQLAHEASQIQMLQGMADSEERIERSRERERQQQNLTRTSSLGSYLD</sequence>
<evidence type="ECO:0000313" key="3">
    <source>
        <dbReference type="EMBL" id="MBK1711564.1"/>
    </source>
</evidence>
<feature type="coiled-coil region" evidence="1">
    <location>
        <begin position="38"/>
        <end position="68"/>
    </location>
</feature>
<dbReference type="RefSeq" id="WP_200225324.1">
    <property type="nucleotide sequence ID" value="NZ_NRRT01000001.1"/>
</dbReference>
<keyword evidence="4" id="KW-1185">Reference proteome</keyword>
<feature type="compositionally biased region" description="Polar residues" evidence="2">
    <location>
        <begin position="218"/>
        <end position="232"/>
    </location>
</feature>
<name>A0ABS1DNJ6_RUBGE</name>
<protein>
    <submittedName>
        <fullName evidence="3">Type VI secretion protein</fullName>
    </submittedName>
</protein>
<keyword evidence="1" id="KW-0175">Coiled coil</keyword>
<feature type="region of interest" description="Disordered" evidence="2">
    <location>
        <begin position="202"/>
        <end position="232"/>
    </location>
</feature>
<dbReference type="CDD" id="cd14262">
    <property type="entry name" value="VirB5_like"/>
    <property type="match status" value="1"/>
</dbReference>
<accession>A0ABS1DNJ6</accession>
<dbReference type="Pfam" id="PF07996">
    <property type="entry name" value="T4SS"/>
    <property type="match status" value="1"/>
</dbReference>
<organism evidence="3 4">
    <name type="scientific">Rubrivivax gelatinosus</name>
    <name type="common">Rhodocyclus gelatinosus</name>
    <name type="synonym">Rhodopseudomonas gelatinosa</name>
    <dbReference type="NCBI Taxonomy" id="28068"/>
    <lineage>
        <taxon>Bacteria</taxon>
        <taxon>Pseudomonadati</taxon>
        <taxon>Pseudomonadota</taxon>
        <taxon>Betaproteobacteria</taxon>
        <taxon>Burkholderiales</taxon>
        <taxon>Sphaerotilaceae</taxon>
        <taxon>Rubrivivax</taxon>
    </lineage>
</organism>
<dbReference type="Gene3D" id="1.20.58.430">
    <property type="entry name" value="Type IV secretion system, VirB5-domain"/>
    <property type="match status" value="1"/>
</dbReference>
<dbReference type="Proteomes" id="UP001041814">
    <property type="component" value="Unassembled WGS sequence"/>
</dbReference>
<dbReference type="EMBL" id="NRRU01000004">
    <property type="protein sequence ID" value="MBK1711564.1"/>
    <property type="molecule type" value="Genomic_DNA"/>
</dbReference>